<evidence type="ECO:0000313" key="9">
    <source>
        <dbReference type="Proteomes" id="UP000050525"/>
    </source>
</evidence>
<dbReference type="SUPFAM" id="SSF49879">
    <property type="entry name" value="SMAD/FHA domain"/>
    <property type="match status" value="1"/>
</dbReference>
<dbReference type="PANTHER" id="PTHR11949:SF1">
    <property type="entry name" value="INTERFERON REGULATORY FACTOR 3"/>
    <property type="match status" value="1"/>
</dbReference>
<dbReference type="eggNOG" id="ENOG502QTRR">
    <property type="taxonomic scope" value="Eukaryota"/>
</dbReference>
<keyword evidence="3" id="KW-0238">DNA-binding</keyword>
<accession>A0A151N0R2</accession>
<dbReference type="GO" id="GO:0000978">
    <property type="term" value="F:RNA polymerase II cis-regulatory region sequence-specific DNA binding"/>
    <property type="evidence" value="ECO:0007669"/>
    <property type="project" value="TreeGrafter"/>
</dbReference>
<dbReference type="SMART" id="SM01243">
    <property type="entry name" value="IRF-3"/>
    <property type="match status" value="1"/>
</dbReference>
<evidence type="ECO:0000256" key="5">
    <source>
        <dbReference type="ARBA" id="ARBA00023163"/>
    </source>
</evidence>
<dbReference type="PROSITE" id="PS00601">
    <property type="entry name" value="IRF_1"/>
    <property type="match status" value="1"/>
</dbReference>
<sequence>MGSQRPLLVPWLREQLDSGCYPGVCWLNAERTRFRVPWKHGLRHDAAREDFQLFQDWATVSGCYHAGTAPVPSIWKRNFRSALNRKPEFKVVEDNSSDATDPHKVYEILPVGVQAGADEAPLVAGRADTLDGPLEQLLGEGCSPDSDLEQYVHLMTLCSPEEDISSPDLSLFGPGEAVGDAAVPVLSGAEVLPPLVQPLSTPNPGGLLLGSNELVTDFDVNVYYRGHRVLHTLVSSSQGLRLVFPQSIPSPAPELMDVVLPDPESLPDRVQANYTGRLLRGLGPGVVLRAEGRILGGCRLGRCHAFWGRTATPAPGALGGEIPKESFTPLYSLPEFIQDLIGFMEGQRRSPDYELWLCLGEKWPDTERPWNRKLIMVQVVLVALQKLHELSQAGGASSLRSSELDLHISDSLGDGGLLGALRSWEELMDTQP</sequence>
<dbReference type="GO" id="GO:0005634">
    <property type="term" value="C:nucleus"/>
    <property type="evidence" value="ECO:0007669"/>
    <property type="project" value="UniProtKB-SubCell"/>
</dbReference>
<evidence type="ECO:0000256" key="2">
    <source>
        <dbReference type="ARBA" id="ARBA00023015"/>
    </source>
</evidence>
<evidence type="ECO:0000256" key="4">
    <source>
        <dbReference type="ARBA" id="ARBA00023159"/>
    </source>
</evidence>
<dbReference type="InterPro" id="IPR008984">
    <property type="entry name" value="SMAD_FHA_dom_sf"/>
</dbReference>
<dbReference type="Proteomes" id="UP000050525">
    <property type="component" value="Unassembled WGS sequence"/>
</dbReference>
<dbReference type="GO" id="GO:0000981">
    <property type="term" value="F:DNA-binding transcription factor activity, RNA polymerase II-specific"/>
    <property type="evidence" value="ECO:0007669"/>
    <property type="project" value="TreeGrafter"/>
</dbReference>
<dbReference type="InterPro" id="IPR036388">
    <property type="entry name" value="WH-like_DNA-bd_sf"/>
</dbReference>
<reference evidence="8 9" key="1">
    <citation type="journal article" date="2012" name="Genome Biol.">
        <title>Sequencing three crocodilian genomes to illuminate the evolution of archosaurs and amniotes.</title>
        <authorList>
            <person name="St John J.A."/>
            <person name="Braun E.L."/>
            <person name="Isberg S.R."/>
            <person name="Miles L.G."/>
            <person name="Chong A.Y."/>
            <person name="Gongora J."/>
            <person name="Dalzell P."/>
            <person name="Moran C."/>
            <person name="Bed'hom B."/>
            <person name="Abzhanov A."/>
            <person name="Burgess S.C."/>
            <person name="Cooksey A.M."/>
            <person name="Castoe T.A."/>
            <person name="Crawford N.G."/>
            <person name="Densmore L.D."/>
            <person name="Drew J.C."/>
            <person name="Edwards S.V."/>
            <person name="Faircloth B.C."/>
            <person name="Fujita M.K."/>
            <person name="Greenwold M.J."/>
            <person name="Hoffmann F.G."/>
            <person name="Howard J.M."/>
            <person name="Iguchi T."/>
            <person name="Janes D.E."/>
            <person name="Khan S.Y."/>
            <person name="Kohno S."/>
            <person name="de Koning A.J."/>
            <person name="Lance S.L."/>
            <person name="McCarthy F.M."/>
            <person name="McCormack J.E."/>
            <person name="Merchant M.E."/>
            <person name="Peterson D.G."/>
            <person name="Pollock D.D."/>
            <person name="Pourmand N."/>
            <person name="Raney B.J."/>
            <person name="Roessler K.A."/>
            <person name="Sanford J.R."/>
            <person name="Sawyer R.H."/>
            <person name="Schmidt C.J."/>
            <person name="Triplett E.W."/>
            <person name="Tuberville T.D."/>
            <person name="Venegas-Anaya M."/>
            <person name="Howard J.T."/>
            <person name="Jarvis E.D."/>
            <person name="Guillette L.J.Jr."/>
            <person name="Glenn T.C."/>
            <person name="Green R.E."/>
            <person name="Ray D.A."/>
        </authorList>
    </citation>
    <scope>NUCLEOTIDE SEQUENCE [LARGE SCALE GENOMIC DNA]</scope>
    <source>
        <strain evidence="8">KSC_2009_1</strain>
    </source>
</reference>
<protein>
    <submittedName>
        <fullName evidence="8">Interferon regulatory factor 3 isoform A</fullName>
    </submittedName>
</protein>
<dbReference type="InterPro" id="IPR017855">
    <property type="entry name" value="SMAD-like_dom_sf"/>
</dbReference>
<dbReference type="AlphaFoldDB" id="A0A151N0R2"/>
<dbReference type="InterPro" id="IPR036390">
    <property type="entry name" value="WH_DNA-bd_sf"/>
</dbReference>
<gene>
    <name evidence="8" type="primary">IRF3</name>
    <name evidence="8" type="ORF">Y1Q_0018489</name>
</gene>
<dbReference type="PRINTS" id="PR00267">
    <property type="entry name" value="INTFRNREGFCT"/>
</dbReference>
<dbReference type="Gene3D" id="1.10.10.10">
    <property type="entry name" value="Winged helix-like DNA-binding domain superfamily/Winged helix DNA-binding domain"/>
    <property type="match status" value="1"/>
</dbReference>
<dbReference type="CTD" id="3661"/>
<comment type="caution">
    <text evidence="8">The sequence shown here is derived from an EMBL/GenBank/DDBJ whole genome shotgun (WGS) entry which is preliminary data.</text>
</comment>
<dbReference type="KEGG" id="amj:102560503"/>
<keyword evidence="2" id="KW-0805">Transcription regulation</keyword>
<dbReference type="InterPro" id="IPR019471">
    <property type="entry name" value="Interferon_reg_factor-3"/>
</dbReference>
<keyword evidence="9" id="KW-1185">Reference proteome</keyword>
<dbReference type="PhylomeDB" id="A0A151N0R2"/>
<dbReference type="EMBL" id="AKHW03004263">
    <property type="protein sequence ID" value="KYO30328.1"/>
    <property type="molecule type" value="Genomic_DNA"/>
</dbReference>
<proteinExistence type="predicted"/>
<dbReference type="Pfam" id="PF10401">
    <property type="entry name" value="IRF-3"/>
    <property type="match status" value="1"/>
</dbReference>
<dbReference type="Gene3D" id="2.60.200.10">
    <property type="match status" value="1"/>
</dbReference>
<keyword evidence="5" id="KW-0804">Transcription</keyword>
<dbReference type="SMART" id="SM00348">
    <property type="entry name" value="IRF"/>
    <property type="match status" value="1"/>
</dbReference>
<name>A0A151N0R2_ALLMI</name>
<evidence type="ECO:0000256" key="3">
    <source>
        <dbReference type="ARBA" id="ARBA00023125"/>
    </source>
</evidence>
<dbReference type="InterPro" id="IPR019817">
    <property type="entry name" value="Interferon_reg_fac_CS"/>
</dbReference>
<dbReference type="CDD" id="cd00103">
    <property type="entry name" value="IRF"/>
    <property type="match status" value="1"/>
</dbReference>
<dbReference type="PANTHER" id="PTHR11949">
    <property type="entry name" value="INTERFERON REGULATORY FACTOR"/>
    <property type="match status" value="1"/>
</dbReference>
<dbReference type="SUPFAM" id="SSF46785">
    <property type="entry name" value="Winged helix' DNA-binding domain"/>
    <property type="match status" value="1"/>
</dbReference>
<dbReference type="GeneID" id="102560503"/>
<dbReference type="FunFam" id="1.10.10.10:FF:000041">
    <property type="entry name" value="Interferon regulatory factor 4"/>
    <property type="match status" value="1"/>
</dbReference>
<organism evidence="8 9">
    <name type="scientific">Alligator mississippiensis</name>
    <name type="common">American alligator</name>
    <dbReference type="NCBI Taxonomy" id="8496"/>
    <lineage>
        <taxon>Eukaryota</taxon>
        <taxon>Metazoa</taxon>
        <taxon>Chordata</taxon>
        <taxon>Craniata</taxon>
        <taxon>Vertebrata</taxon>
        <taxon>Euteleostomi</taxon>
        <taxon>Archelosauria</taxon>
        <taxon>Archosauria</taxon>
        <taxon>Crocodylia</taxon>
        <taxon>Alligatoridae</taxon>
        <taxon>Alligatorinae</taxon>
        <taxon>Alligator</taxon>
    </lineage>
</organism>
<feature type="domain" description="IRF tryptophan pentad repeat" evidence="7">
    <location>
        <begin position="5"/>
        <end position="110"/>
    </location>
</feature>
<evidence type="ECO:0000256" key="1">
    <source>
        <dbReference type="ARBA" id="ARBA00004123"/>
    </source>
</evidence>
<evidence type="ECO:0000313" key="8">
    <source>
        <dbReference type="EMBL" id="KYO30328.1"/>
    </source>
</evidence>
<dbReference type="GO" id="GO:0045944">
    <property type="term" value="P:positive regulation of transcription by RNA polymerase II"/>
    <property type="evidence" value="ECO:0007669"/>
    <property type="project" value="UniProtKB-ARBA"/>
</dbReference>
<keyword evidence="6" id="KW-0539">Nucleus</keyword>
<evidence type="ECO:0000259" key="7">
    <source>
        <dbReference type="PROSITE" id="PS51507"/>
    </source>
</evidence>
<dbReference type="Pfam" id="PF00605">
    <property type="entry name" value="IRF"/>
    <property type="match status" value="1"/>
</dbReference>
<dbReference type="GO" id="GO:0002376">
    <property type="term" value="P:immune system process"/>
    <property type="evidence" value="ECO:0007669"/>
    <property type="project" value="TreeGrafter"/>
</dbReference>
<comment type="subcellular location">
    <subcellularLocation>
        <location evidence="1">Nucleus</location>
    </subcellularLocation>
</comment>
<dbReference type="PROSITE" id="PS51507">
    <property type="entry name" value="IRF_2"/>
    <property type="match status" value="1"/>
</dbReference>
<dbReference type="InterPro" id="IPR001346">
    <property type="entry name" value="Interferon_reg_fact_DNA-bd_dom"/>
</dbReference>
<keyword evidence="4" id="KW-0010">Activator</keyword>
<evidence type="ECO:0000256" key="6">
    <source>
        <dbReference type="ARBA" id="ARBA00023242"/>
    </source>
</evidence>